<keyword evidence="6" id="KW-1185">Reference proteome</keyword>
<protein>
    <submittedName>
        <fullName evidence="5">FAD binding domain-containing protein</fullName>
    </submittedName>
</protein>
<dbReference type="PANTHER" id="PTHR43747">
    <property type="entry name" value="FAD-BINDING PROTEIN"/>
    <property type="match status" value="1"/>
</dbReference>
<dbReference type="Proteomes" id="UP001219525">
    <property type="component" value="Unassembled WGS sequence"/>
</dbReference>
<comment type="similarity">
    <text evidence="1">Belongs to the flavin-dependent halogenase family.</text>
</comment>
<dbReference type="EMBL" id="JARJCW010000030">
    <property type="protein sequence ID" value="KAJ7209688.1"/>
    <property type="molecule type" value="Genomic_DNA"/>
</dbReference>
<dbReference type="GO" id="GO:0044550">
    <property type="term" value="P:secondary metabolite biosynthetic process"/>
    <property type="evidence" value="ECO:0007669"/>
    <property type="project" value="UniProtKB-ARBA"/>
</dbReference>
<dbReference type="InterPro" id="IPR050816">
    <property type="entry name" value="Flavin-dep_Halogenase_NPB"/>
</dbReference>
<dbReference type="Pfam" id="PF04820">
    <property type="entry name" value="Trp_halogenase"/>
    <property type="match status" value="2"/>
</dbReference>
<dbReference type="Gene3D" id="3.50.50.60">
    <property type="entry name" value="FAD/NAD(P)-binding domain"/>
    <property type="match status" value="1"/>
</dbReference>
<sequence>MDRDEIVALDVALSCKQGTRRILLACFSRERKRRTEEGKKKLATFQASAFSSKLRSPRLQLGPPPTSESALSWTESCSKGNDLKWAPNSALQCRFQPAIKPGLLVLSPVSYGRNLLQFTPKGAIPSNCAAHRYNVLQHAQVLIVGAGPAGSYAASVLAREGISVTVFEAAKFPRYHVGESLIPSIRHYMRFIDADDKLSSYGFVHKPGSAIKFNQYKREGYTDFVALGADNAAYNVVRSEFDHLLMNHARSSGASVYEQTKVTSISFSTVDPKRPVSVTWTHVPPTPPLSPPASPTVAKTIIPNEPPKSEVITGTTTFTYLIDATGRAGLMSTMYLKNRHFNSSLRNIAVWGYWSNVSTYGAGTPREGAPWFEALTDESGWAWFIPLHTGMTSVGIVMNQKIYNENMKEQAEPTHFLSSVHNPTNSPILNRYLCNLSLAPGVLKLVTPAAVMEGSVRSASDFSYSAPSYADSGYRIVGDAGAFIDPFFSSGIHLALTSALSAASTIGASIRGDCTEATAAEWHTKRVSTSYTSRFQVVVLSAYKQIRSQSDAVLSDINENNFDRAFAYLRPVIQGASDMGKRLSENELQKSLDFCINLFSPTSPELHDRVASQHHITQSLLDVAAPIVNPAVLEKALHVEHKPLSSSLPLRAREKFSSRDRSASDVAETRMVLQKINARRVVHAEYAINNFESEPIDGYVARLEKGCLGLARVDAPFAD</sequence>
<dbReference type="GO" id="GO:0140907">
    <property type="term" value="F:flavin-dependent halogenase activity"/>
    <property type="evidence" value="ECO:0007669"/>
    <property type="project" value="UniProtKB-ARBA"/>
</dbReference>
<evidence type="ECO:0000256" key="4">
    <source>
        <dbReference type="ARBA" id="ARBA00049364"/>
    </source>
</evidence>
<dbReference type="InterPro" id="IPR006905">
    <property type="entry name" value="Flavin_halogenase"/>
</dbReference>
<keyword evidence="2" id="KW-0560">Oxidoreductase</keyword>
<gene>
    <name evidence="5" type="ORF">GGX14DRAFT_364258</name>
</gene>
<evidence type="ECO:0000313" key="6">
    <source>
        <dbReference type="Proteomes" id="UP001219525"/>
    </source>
</evidence>
<dbReference type="PANTHER" id="PTHR43747:SF5">
    <property type="entry name" value="FAD-BINDING DOMAIN-CONTAINING PROTEIN"/>
    <property type="match status" value="1"/>
</dbReference>
<evidence type="ECO:0000256" key="3">
    <source>
        <dbReference type="ARBA" id="ARBA00023033"/>
    </source>
</evidence>
<comment type="caution">
    <text evidence="5">The sequence shown here is derived from an EMBL/GenBank/DDBJ whole genome shotgun (WGS) entry which is preliminary data.</text>
</comment>
<organism evidence="5 6">
    <name type="scientific">Mycena pura</name>
    <dbReference type="NCBI Taxonomy" id="153505"/>
    <lineage>
        <taxon>Eukaryota</taxon>
        <taxon>Fungi</taxon>
        <taxon>Dikarya</taxon>
        <taxon>Basidiomycota</taxon>
        <taxon>Agaricomycotina</taxon>
        <taxon>Agaricomycetes</taxon>
        <taxon>Agaricomycetidae</taxon>
        <taxon>Agaricales</taxon>
        <taxon>Marasmiineae</taxon>
        <taxon>Mycenaceae</taxon>
        <taxon>Mycena</taxon>
    </lineage>
</organism>
<comment type="catalytic activity">
    <reaction evidence="4">
        <text>melleolide F + FADH2 + chloride + O2 = 6'-chloromelleolide F + FAD + 2 H2O + H(+)</text>
        <dbReference type="Rhea" id="RHEA:67160"/>
        <dbReference type="ChEBI" id="CHEBI:15377"/>
        <dbReference type="ChEBI" id="CHEBI:15378"/>
        <dbReference type="ChEBI" id="CHEBI:15379"/>
        <dbReference type="ChEBI" id="CHEBI:17996"/>
        <dbReference type="ChEBI" id="CHEBI:57692"/>
        <dbReference type="ChEBI" id="CHEBI:58307"/>
        <dbReference type="ChEBI" id="CHEBI:167712"/>
        <dbReference type="ChEBI" id="CHEBI:167713"/>
    </reaction>
    <physiologicalReaction direction="left-to-right" evidence="4">
        <dbReference type="Rhea" id="RHEA:67161"/>
    </physiologicalReaction>
</comment>
<dbReference type="AlphaFoldDB" id="A0AAD6VEI2"/>
<proteinExistence type="inferred from homology"/>
<name>A0AAD6VEI2_9AGAR</name>
<keyword evidence="3" id="KW-0503">Monooxygenase</keyword>
<evidence type="ECO:0000256" key="2">
    <source>
        <dbReference type="ARBA" id="ARBA00023002"/>
    </source>
</evidence>
<dbReference type="InterPro" id="IPR036188">
    <property type="entry name" value="FAD/NAD-bd_sf"/>
</dbReference>
<evidence type="ECO:0000256" key="1">
    <source>
        <dbReference type="ARBA" id="ARBA00005706"/>
    </source>
</evidence>
<reference evidence="5" key="1">
    <citation type="submission" date="2023-03" db="EMBL/GenBank/DDBJ databases">
        <title>Massive genome expansion in bonnet fungi (Mycena s.s.) driven by repeated elements and novel gene families across ecological guilds.</title>
        <authorList>
            <consortium name="Lawrence Berkeley National Laboratory"/>
            <person name="Harder C.B."/>
            <person name="Miyauchi S."/>
            <person name="Viragh M."/>
            <person name="Kuo A."/>
            <person name="Thoen E."/>
            <person name="Andreopoulos B."/>
            <person name="Lu D."/>
            <person name="Skrede I."/>
            <person name="Drula E."/>
            <person name="Henrissat B."/>
            <person name="Morin E."/>
            <person name="Kohler A."/>
            <person name="Barry K."/>
            <person name="LaButti K."/>
            <person name="Morin E."/>
            <person name="Salamov A."/>
            <person name="Lipzen A."/>
            <person name="Mereny Z."/>
            <person name="Hegedus B."/>
            <person name="Baldrian P."/>
            <person name="Stursova M."/>
            <person name="Weitz H."/>
            <person name="Taylor A."/>
            <person name="Grigoriev I.V."/>
            <person name="Nagy L.G."/>
            <person name="Martin F."/>
            <person name="Kauserud H."/>
        </authorList>
    </citation>
    <scope>NUCLEOTIDE SEQUENCE</scope>
    <source>
        <strain evidence="5">9144</strain>
    </source>
</reference>
<dbReference type="GO" id="GO:0004497">
    <property type="term" value="F:monooxygenase activity"/>
    <property type="evidence" value="ECO:0007669"/>
    <property type="project" value="UniProtKB-KW"/>
</dbReference>
<evidence type="ECO:0000313" key="5">
    <source>
        <dbReference type="EMBL" id="KAJ7209688.1"/>
    </source>
</evidence>
<dbReference type="SUPFAM" id="SSF51905">
    <property type="entry name" value="FAD/NAD(P)-binding domain"/>
    <property type="match status" value="1"/>
</dbReference>
<accession>A0AAD6VEI2</accession>